<evidence type="ECO:0000313" key="3">
    <source>
        <dbReference type="EMBL" id="MBC5636241.1"/>
    </source>
</evidence>
<evidence type="ECO:0000256" key="1">
    <source>
        <dbReference type="SAM" id="Phobius"/>
    </source>
</evidence>
<accession>A0A923L4H2</accession>
<dbReference type="EMBL" id="JACOOL010000003">
    <property type="protein sequence ID" value="MBC5636241.1"/>
    <property type="molecule type" value="Genomic_DNA"/>
</dbReference>
<sequence length="168" mass="19055">MADSGKRPKIKIAKTKSEWIFDVIGYSAYIGSIILLVAIWPSLPDEVPAHYNAFGEVDRWGKKYELLILPIVGGFLLLMMQLFEKFPEIHNYPRRFNESNAAQFYLVSRQMLNQLKNSCLLLLAVLLFESISIALDWTNGMGGLFLPLLVVLTAIPIAVGIMRQRKIK</sequence>
<keyword evidence="1" id="KW-1133">Transmembrane helix</keyword>
<proteinExistence type="predicted"/>
<gene>
    <name evidence="3" type="ORF">H8S33_05285</name>
</gene>
<protein>
    <submittedName>
        <fullName evidence="3">DUF1648 domain-containing protein</fullName>
    </submittedName>
</protein>
<feature type="transmembrane region" description="Helical" evidence="1">
    <location>
        <begin position="20"/>
        <end position="43"/>
    </location>
</feature>
<comment type="caution">
    <text evidence="3">The sequence shown here is derived from an EMBL/GenBank/DDBJ whole genome shotgun (WGS) entry which is preliminary data.</text>
</comment>
<dbReference type="AlphaFoldDB" id="A0A923L4H2"/>
<dbReference type="RefSeq" id="WP_186868956.1">
    <property type="nucleotide sequence ID" value="NZ_JACOOL010000003.1"/>
</dbReference>
<feature type="domain" description="DUF1648" evidence="2">
    <location>
        <begin position="30"/>
        <end position="72"/>
    </location>
</feature>
<dbReference type="InterPro" id="IPR012867">
    <property type="entry name" value="DUF1648"/>
</dbReference>
<dbReference type="Proteomes" id="UP000637359">
    <property type="component" value="Unassembled WGS sequence"/>
</dbReference>
<evidence type="ECO:0000313" key="4">
    <source>
        <dbReference type="Proteomes" id="UP000637359"/>
    </source>
</evidence>
<keyword evidence="1" id="KW-0812">Transmembrane</keyword>
<evidence type="ECO:0000259" key="2">
    <source>
        <dbReference type="Pfam" id="PF07853"/>
    </source>
</evidence>
<feature type="transmembrane region" description="Helical" evidence="1">
    <location>
        <begin position="63"/>
        <end position="83"/>
    </location>
</feature>
<keyword evidence="1" id="KW-0472">Membrane</keyword>
<keyword evidence="4" id="KW-1185">Reference proteome</keyword>
<reference evidence="3" key="1">
    <citation type="submission" date="2020-08" db="EMBL/GenBank/DDBJ databases">
        <title>Genome public.</title>
        <authorList>
            <person name="Liu C."/>
            <person name="Sun Q."/>
        </authorList>
    </citation>
    <scope>NUCLEOTIDE SEQUENCE</scope>
    <source>
        <strain evidence="3">BX22</strain>
    </source>
</reference>
<feature type="transmembrane region" description="Helical" evidence="1">
    <location>
        <begin position="144"/>
        <end position="162"/>
    </location>
</feature>
<feature type="transmembrane region" description="Helical" evidence="1">
    <location>
        <begin position="119"/>
        <end position="138"/>
    </location>
</feature>
<organism evidence="3 4">
    <name type="scientific">Ornithinibacillus hominis</name>
    <dbReference type="NCBI Taxonomy" id="2763055"/>
    <lineage>
        <taxon>Bacteria</taxon>
        <taxon>Bacillati</taxon>
        <taxon>Bacillota</taxon>
        <taxon>Bacilli</taxon>
        <taxon>Bacillales</taxon>
        <taxon>Bacillaceae</taxon>
        <taxon>Ornithinibacillus</taxon>
    </lineage>
</organism>
<dbReference type="Pfam" id="PF07853">
    <property type="entry name" value="DUF1648"/>
    <property type="match status" value="1"/>
</dbReference>
<name>A0A923L4H2_9BACI</name>